<organism evidence="3 4">
    <name type="scientific">Tripterygium wilfordii</name>
    <name type="common">Thunder God vine</name>
    <dbReference type="NCBI Taxonomy" id="458696"/>
    <lineage>
        <taxon>Eukaryota</taxon>
        <taxon>Viridiplantae</taxon>
        <taxon>Streptophyta</taxon>
        <taxon>Embryophyta</taxon>
        <taxon>Tracheophyta</taxon>
        <taxon>Spermatophyta</taxon>
        <taxon>Magnoliopsida</taxon>
        <taxon>eudicotyledons</taxon>
        <taxon>Gunneridae</taxon>
        <taxon>Pentapetalae</taxon>
        <taxon>rosids</taxon>
        <taxon>fabids</taxon>
        <taxon>Celastrales</taxon>
        <taxon>Celastraceae</taxon>
        <taxon>Tripterygium</taxon>
    </lineage>
</organism>
<dbReference type="InterPro" id="IPR011990">
    <property type="entry name" value="TPR-like_helical_dom_sf"/>
</dbReference>
<dbReference type="PANTHER" id="PTHR47926">
    <property type="entry name" value="PENTATRICOPEPTIDE REPEAT-CONTAINING PROTEIN"/>
    <property type="match status" value="1"/>
</dbReference>
<keyword evidence="1" id="KW-0677">Repeat</keyword>
<proteinExistence type="predicted"/>
<dbReference type="InterPro" id="IPR046848">
    <property type="entry name" value="E_motif"/>
</dbReference>
<dbReference type="Pfam" id="PF01535">
    <property type="entry name" value="PPR"/>
    <property type="match status" value="3"/>
</dbReference>
<name>A0A7J7D7H7_TRIWF</name>
<comment type="caution">
    <text evidence="3">The sequence shown here is derived from an EMBL/GenBank/DDBJ whole genome shotgun (WGS) entry which is preliminary data.</text>
</comment>
<dbReference type="FunCoup" id="A0A7J7D7H7">
    <property type="interactions" value="684"/>
</dbReference>
<feature type="repeat" description="PPR" evidence="2">
    <location>
        <begin position="182"/>
        <end position="216"/>
    </location>
</feature>
<evidence type="ECO:0000313" key="3">
    <source>
        <dbReference type="EMBL" id="KAF5742330.1"/>
    </source>
</evidence>
<dbReference type="NCBIfam" id="TIGR00756">
    <property type="entry name" value="PPR"/>
    <property type="match status" value="6"/>
</dbReference>
<evidence type="ECO:0000256" key="2">
    <source>
        <dbReference type="PROSITE-ProRule" id="PRU00708"/>
    </source>
</evidence>
<sequence>MKNGILPQIRPSILSLARRRSTLPPEDRIFSPYQDDTNQPAPITLSSALQHYINSDTPRHGQKLHSRVIKVGFIPNTNISIKLLILHLKCGCIEYARQLFDELPQRTLSAYNYMIGGYLKQGNAEESLSLVRRLVLEGERVDGYTCSMIIKASSCGGDNVVLPRSLGRIAHAQILKLNINADDVLYTGLVDSHVKSGRVGYARTVFDEMLEKNVICSTSMISGYMNEGCVEEAKEIFDKTIEKDVVVFNAMIEGYSKSAETSRTALEVYVDMQRLNFRPNISTFASVIGACSSLAAFEVGQQVQGQIIKTEFFADIRIGSALVDMYSKCGRVEHARSIFDNMLVRNVFSWTSMIDGYGKNGYPAEALELFHKMQKVNGIEPNYVTFLSALSACGHAGLVDKGQEIFESMERDYLMKPRMEHYACMVDLLGRAGSLHKALEFVIGMPEKPNSDVWAALLSSCRLHGDVELANVAASELFKLNADDRPGAYVVLSNTLAAAGKWDSVTEVREIMKTKGISKDTARSCVGSESSV</sequence>
<accession>A0A7J7D7H7</accession>
<dbReference type="InterPro" id="IPR046960">
    <property type="entry name" value="PPR_At4g14850-like_plant"/>
</dbReference>
<dbReference type="Pfam" id="PF20431">
    <property type="entry name" value="E_motif"/>
    <property type="match status" value="1"/>
</dbReference>
<dbReference type="Gene3D" id="1.25.40.10">
    <property type="entry name" value="Tetratricopeptide repeat domain"/>
    <property type="match status" value="3"/>
</dbReference>
<dbReference type="GO" id="GO:0009451">
    <property type="term" value="P:RNA modification"/>
    <property type="evidence" value="ECO:0007669"/>
    <property type="project" value="InterPro"/>
</dbReference>
<reference evidence="3 4" key="1">
    <citation type="journal article" date="2020" name="Nat. Commun.">
        <title>Genome of Tripterygium wilfordii and identification of cytochrome P450 involved in triptolide biosynthesis.</title>
        <authorList>
            <person name="Tu L."/>
            <person name="Su P."/>
            <person name="Zhang Z."/>
            <person name="Gao L."/>
            <person name="Wang J."/>
            <person name="Hu T."/>
            <person name="Zhou J."/>
            <person name="Zhang Y."/>
            <person name="Zhao Y."/>
            <person name="Liu Y."/>
            <person name="Song Y."/>
            <person name="Tong Y."/>
            <person name="Lu Y."/>
            <person name="Yang J."/>
            <person name="Xu C."/>
            <person name="Jia M."/>
            <person name="Peters R.J."/>
            <person name="Huang L."/>
            <person name="Gao W."/>
        </authorList>
    </citation>
    <scope>NUCLEOTIDE SEQUENCE [LARGE SCALE GENOMIC DNA]</scope>
    <source>
        <strain evidence="4">cv. XIE 37</strain>
        <tissue evidence="3">Leaf</tissue>
    </source>
</reference>
<dbReference type="AlphaFoldDB" id="A0A7J7D7H7"/>
<keyword evidence="4" id="KW-1185">Reference proteome</keyword>
<dbReference type="GO" id="GO:0003723">
    <property type="term" value="F:RNA binding"/>
    <property type="evidence" value="ECO:0007669"/>
    <property type="project" value="InterPro"/>
</dbReference>
<dbReference type="EMBL" id="JAAARO010000009">
    <property type="protein sequence ID" value="KAF5742330.1"/>
    <property type="molecule type" value="Genomic_DNA"/>
</dbReference>
<gene>
    <name evidence="3" type="ORF">HS088_TW09G00374</name>
</gene>
<evidence type="ECO:0008006" key="5">
    <source>
        <dbReference type="Google" id="ProtNLM"/>
    </source>
</evidence>
<dbReference type="PANTHER" id="PTHR47926:SF535">
    <property type="entry name" value="PENTACOTRIPEPTIDE-REPEAT REGION OF PRORP DOMAIN-CONTAINING PROTEIN"/>
    <property type="match status" value="1"/>
</dbReference>
<dbReference type="PROSITE" id="PS51375">
    <property type="entry name" value="PPR"/>
    <property type="match status" value="4"/>
</dbReference>
<evidence type="ECO:0000256" key="1">
    <source>
        <dbReference type="ARBA" id="ARBA00022737"/>
    </source>
</evidence>
<dbReference type="FunFam" id="1.25.40.10:FF:000090">
    <property type="entry name" value="Pentatricopeptide repeat-containing protein, chloroplastic"/>
    <property type="match status" value="1"/>
</dbReference>
<dbReference type="InParanoid" id="A0A7J7D7H7"/>
<protein>
    <recommendedName>
        <fullName evidence="5">Pentatricopeptide repeat-containing protein</fullName>
    </recommendedName>
</protein>
<dbReference type="InterPro" id="IPR002885">
    <property type="entry name" value="PPR_rpt"/>
</dbReference>
<dbReference type="OrthoDB" id="185373at2759"/>
<feature type="repeat" description="PPR" evidence="2">
    <location>
        <begin position="346"/>
        <end position="381"/>
    </location>
</feature>
<evidence type="ECO:0000313" key="4">
    <source>
        <dbReference type="Proteomes" id="UP000593562"/>
    </source>
</evidence>
<feature type="repeat" description="PPR" evidence="2">
    <location>
        <begin position="107"/>
        <end position="141"/>
    </location>
</feature>
<dbReference type="Pfam" id="PF13041">
    <property type="entry name" value="PPR_2"/>
    <property type="match status" value="2"/>
</dbReference>
<dbReference type="Proteomes" id="UP000593562">
    <property type="component" value="Unassembled WGS sequence"/>
</dbReference>
<feature type="repeat" description="PPR" evidence="2">
    <location>
        <begin position="244"/>
        <end position="279"/>
    </location>
</feature>